<evidence type="ECO:0000313" key="1">
    <source>
        <dbReference type="EMBL" id="GBN92312.1"/>
    </source>
</evidence>
<evidence type="ECO:0000313" key="2">
    <source>
        <dbReference type="Proteomes" id="UP000499080"/>
    </source>
</evidence>
<dbReference type="AlphaFoldDB" id="A0A4Y2SVG0"/>
<comment type="caution">
    <text evidence="1">The sequence shown here is derived from an EMBL/GenBank/DDBJ whole genome shotgun (WGS) entry which is preliminary data.</text>
</comment>
<protein>
    <submittedName>
        <fullName evidence="1">Uncharacterized protein</fullName>
    </submittedName>
</protein>
<organism evidence="1 2">
    <name type="scientific">Araneus ventricosus</name>
    <name type="common">Orbweaver spider</name>
    <name type="synonym">Epeira ventricosa</name>
    <dbReference type="NCBI Taxonomy" id="182803"/>
    <lineage>
        <taxon>Eukaryota</taxon>
        <taxon>Metazoa</taxon>
        <taxon>Ecdysozoa</taxon>
        <taxon>Arthropoda</taxon>
        <taxon>Chelicerata</taxon>
        <taxon>Arachnida</taxon>
        <taxon>Araneae</taxon>
        <taxon>Araneomorphae</taxon>
        <taxon>Entelegynae</taxon>
        <taxon>Araneoidea</taxon>
        <taxon>Araneidae</taxon>
        <taxon>Araneus</taxon>
    </lineage>
</organism>
<sequence length="111" mass="12878">MRRKMNWQRRQRRKVLNLKTQLPKVISRNYFKPLQFRDSNQTGMKAKQEDISIISYQKSPTSHHPGPEMLFNSPVAMDSFPASLKSSISVTQFVVPVGKWETLCTLLLATR</sequence>
<dbReference type="Proteomes" id="UP000499080">
    <property type="component" value="Unassembled WGS sequence"/>
</dbReference>
<accession>A0A4Y2SVG0</accession>
<gene>
    <name evidence="1" type="ORF">AVEN_30247_1</name>
</gene>
<reference evidence="1 2" key="1">
    <citation type="journal article" date="2019" name="Sci. Rep.">
        <title>Orb-weaving spider Araneus ventricosus genome elucidates the spidroin gene catalogue.</title>
        <authorList>
            <person name="Kono N."/>
            <person name="Nakamura H."/>
            <person name="Ohtoshi R."/>
            <person name="Moran D.A.P."/>
            <person name="Shinohara A."/>
            <person name="Yoshida Y."/>
            <person name="Fujiwara M."/>
            <person name="Mori M."/>
            <person name="Tomita M."/>
            <person name="Arakawa K."/>
        </authorList>
    </citation>
    <scope>NUCLEOTIDE SEQUENCE [LARGE SCALE GENOMIC DNA]</scope>
</reference>
<keyword evidence="2" id="KW-1185">Reference proteome</keyword>
<proteinExistence type="predicted"/>
<name>A0A4Y2SVG0_ARAVE</name>
<dbReference type="EMBL" id="BGPR01024313">
    <property type="protein sequence ID" value="GBN92312.1"/>
    <property type="molecule type" value="Genomic_DNA"/>
</dbReference>